<accession>T1J9I5</accession>
<protein>
    <recommendedName>
        <fullName evidence="3">DUF19 domain-containing protein</fullName>
    </recommendedName>
</protein>
<dbReference type="Proteomes" id="UP000014500">
    <property type="component" value="Unassembled WGS sequence"/>
</dbReference>
<organism evidence="1 2">
    <name type="scientific">Strigamia maritima</name>
    <name type="common">European centipede</name>
    <name type="synonym">Geophilus maritimus</name>
    <dbReference type="NCBI Taxonomy" id="126957"/>
    <lineage>
        <taxon>Eukaryota</taxon>
        <taxon>Metazoa</taxon>
        <taxon>Ecdysozoa</taxon>
        <taxon>Arthropoda</taxon>
        <taxon>Myriapoda</taxon>
        <taxon>Chilopoda</taxon>
        <taxon>Pleurostigmophora</taxon>
        <taxon>Geophilomorpha</taxon>
        <taxon>Linotaeniidae</taxon>
        <taxon>Strigamia</taxon>
    </lineage>
</organism>
<proteinExistence type="predicted"/>
<evidence type="ECO:0000313" key="2">
    <source>
        <dbReference type="Proteomes" id="UP000014500"/>
    </source>
</evidence>
<reference evidence="1" key="2">
    <citation type="submission" date="2015-02" db="UniProtKB">
        <authorList>
            <consortium name="EnsemblMetazoa"/>
        </authorList>
    </citation>
    <scope>IDENTIFICATION</scope>
</reference>
<dbReference type="EnsemblMetazoa" id="SMAR010382-RA">
    <property type="protein sequence ID" value="SMAR010382-PA"/>
    <property type="gene ID" value="SMAR010382"/>
</dbReference>
<reference evidence="2" key="1">
    <citation type="submission" date="2011-05" db="EMBL/GenBank/DDBJ databases">
        <authorList>
            <person name="Richards S.R."/>
            <person name="Qu J."/>
            <person name="Jiang H."/>
            <person name="Jhangiani S.N."/>
            <person name="Agravi P."/>
            <person name="Goodspeed R."/>
            <person name="Gross S."/>
            <person name="Mandapat C."/>
            <person name="Jackson L."/>
            <person name="Mathew T."/>
            <person name="Pu L."/>
            <person name="Thornton R."/>
            <person name="Saada N."/>
            <person name="Wilczek-Boney K.B."/>
            <person name="Lee S."/>
            <person name="Kovar C."/>
            <person name="Wu Y."/>
            <person name="Scherer S.E."/>
            <person name="Worley K.C."/>
            <person name="Muzny D.M."/>
            <person name="Gibbs R."/>
        </authorList>
    </citation>
    <scope>NUCLEOTIDE SEQUENCE</scope>
    <source>
        <strain evidence="2">Brora</strain>
    </source>
</reference>
<dbReference type="AlphaFoldDB" id="T1J9I5"/>
<keyword evidence="2" id="KW-1185">Reference proteome</keyword>
<sequence>MNIYTIYMILQVAYSKFVYGEKEPKALEPDPGCLDAIQMNLKRLNQLLTECQKPTKLLPAANLEGYVNILCENLEKDAVCYEQHYKMIKHCLESKPSHKFYVDKIHEFNAGRMQRCDNAKQTFRDFHDAKGRNCMVKQNISMGQCEKLKYTEKWNDLKTMEFPPEVKIGQTVKTSVNKKECRKKGIWLTCMIGKLQLCSDKTAARYYRGYYGAMMTASNCLAIIQEEFPSLVYSVYGDNKEMKLLQPDPGCLNEYEINLDVLNDRLTRCQKPKEDLPAANLEKYVSVLCGYLQEDKRCYKEIYSSFKKCLETSTGHKFYYEKLREFEAGRVHRCENAKKTFRDFNSRKGATCMNLQKDSLSQCDKLRFSNKWNDLKSMEFPPEVAVGQKQKTGVDKKECRSV</sequence>
<name>T1J9I5_STRMM</name>
<evidence type="ECO:0000313" key="1">
    <source>
        <dbReference type="EnsemblMetazoa" id="SMAR010382-PA"/>
    </source>
</evidence>
<dbReference type="HOGENOM" id="CLU_685728_0_0_1"/>
<dbReference type="InterPro" id="IPR009832">
    <property type="entry name" value="DUF1397"/>
</dbReference>
<dbReference type="Pfam" id="PF07165">
    <property type="entry name" value="DUF1397"/>
    <property type="match status" value="1"/>
</dbReference>
<dbReference type="EMBL" id="JH431975">
    <property type="status" value="NOT_ANNOTATED_CDS"/>
    <property type="molecule type" value="Genomic_DNA"/>
</dbReference>
<evidence type="ECO:0008006" key="3">
    <source>
        <dbReference type="Google" id="ProtNLM"/>
    </source>
</evidence>